<name>A0A915EY78_9CEST</name>
<reference evidence="3" key="1">
    <citation type="submission" date="2022-11" db="UniProtKB">
        <authorList>
            <consortium name="WormBaseParasite"/>
        </authorList>
    </citation>
    <scope>IDENTIFICATION</scope>
</reference>
<organism evidence="2 3">
    <name type="scientific">Echinococcus canadensis</name>
    <dbReference type="NCBI Taxonomy" id="519352"/>
    <lineage>
        <taxon>Eukaryota</taxon>
        <taxon>Metazoa</taxon>
        <taxon>Spiralia</taxon>
        <taxon>Lophotrochozoa</taxon>
        <taxon>Platyhelminthes</taxon>
        <taxon>Cestoda</taxon>
        <taxon>Eucestoda</taxon>
        <taxon>Cyclophyllidea</taxon>
        <taxon>Taeniidae</taxon>
        <taxon>Echinococcus</taxon>
        <taxon>Echinococcus canadensis group</taxon>
    </lineage>
</organism>
<evidence type="ECO:0000313" key="3">
    <source>
        <dbReference type="WBParaSite" id="maker-E.canG7_contigs_8991-snap-gene-1.57-mRNA-1"/>
    </source>
</evidence>
<feature type="domain" description="IQ motif and ubiquitin-like" evidence="1">
    <location>
        <begin position="372"/>
        <end position="506"/>
    </location>
</feature>
<dbReference type="SMART" id="SM00015">
    <property type="entry name" value="IQ"/>
    <property type="match status" value="1"/>
</dbReference>
<proteinExistence type="predicted"/>
<accession>A0A915EY78</accession>
<sequence>MNNPDSRAGVSLKPWCVVVRIKFPYNTIMKINDLPDGLPFDLLRRVLAEECSDNVKNIKLFYNNDLIRSGVTPKRLFKDLSVVPEIECRFKHPSQTTKIHLGRRICKLSRTDDISVYIYKGDEKSKDRQPDNLEVNLEGNNIDPGPHIVQIHWINDRLKKPFLGGYRRKSDQVLFHHATSQTAPKPPEDSPIPLFSRETQTYAVKHEEQETLHQATTAMTKPGFFVTNIYDKEITPGPYETADEYRTRLNRCAIVIQRHVRCWLAKRRVARLRTLRDEYYKFVKEEERAYLQEKANRLDLDYKRRATPKTRYDIDRLFNALEEWHVNKVNNAYRNSSTLVIRKANMGLVLDKEVEFIKKITQKQTELSDYGKMRKQEHFIEKAASTVRWRDMKGRGPVEKDTPYTLFGKSLLTLYEDLKSSSLSKTERMDLLLTVKKLAGKYPSSLSCDIVMLAERETELMLRNIPAPMLTGLRQRILQRFIQFCKVPEYNPAVAPFLPIPDKNDPNARTKMWKDTHRCISCGGYLQTAKFGVSARAKHLDVCLFCWRQGNRGRDRVDLEPYRIILEDLQKSEAELIRKAHRNKKAELREMELVSLDEAVKEQIRRREARDYTPIDAGALFKTGSQNSLIRTENISNHLELLVNIQDIYFLVNKIWNGRSALSGCSELGHLTLCRWKVTEPWSPWNTLLLTKKEADLHMKLNNIPLSLLYADTMLTRVRQRLVIGKNVFVRLCLIGRNMTREQLESTEKFRHPGDKNERPQMERQLCKSSGRPLYLLSAEQRHKSTFEPPQVLLPVIKGERRMTDLGITSLQELWPI</sequence>
<keyword evidence="2" id="KW-1185">Reference proteome</keyword>
<dbReference type="InterPro" id="IPR000048">
    <property type="entry name" value="IQ_motif_EF-hand-BS"/>
</dbReference>
<evidence type="ECO:0000313" key="2">
    <source>
        <dbReference type="Proteomes" id="UP000887562"/>
    </source>
</evidence>
<dbReference type="GO" id="GO:0060271">
    <property type="term" value="P:cilium assembly"/>
    <property type="evidence" value="ECO:0007669"/>
    <property type="project" value="TreeGrafter"/>
</dbReference>
<dbReference type="GO" id="GO:0030317">
    <property type="term" value="P:flagellated sperm motility"/>
    <property type="evidence" value="ECO:0007669"/>
    <property type="project" value="TreeGrafter"/>
</dbReference>
<dbReference type="PANTHER" id="PTHR21074">
    <property type="entry name" value="IQ AND UBIQUITIN-LIKE DOMAIN-CONTAINING PROTEIN"/>
    <property type="match status" value="1"/>
</dbReference>
<dbReference type="Proteomes" id="UP000887562">
    <property type="component" value="Unplaced"/>
</dbReference>
<protein>
    <submittedName>
        <fullName evidence="3">IQ and ubiquitin-like domain-containing protein</fullName>
    </submittedName>
</protein>
<dbReference type="PROSITE" id="PS50096">
    <property type="entry name" value="IQ"/>
    <property type="match status" value="1"/>
</dbReference>
<dbReference type="GO" id="GO:0031514">
    <property type="term" value="C:motile cilium"/>
    <property type="evidence" value="ECO:0007669"/>
    <property type="project" value="TreeGrafter"/>
</dbReference>
<dbReference type="InterPro" id="IPR037695">
    <property type="entry name" value="IQUB"/>
</dbReference>
<evidence type="ECO:0000259" key="1">
    <source>
        <dbReference type="Pfam" id="PF25805"/>
    </source>
</evidence>
<dbReference type="WBParaSite" id="maker-E.canG7_contigs_8991-snap-gene-1.57-mRNA-1">
    <property type="protein sequence ID" value="maker-E.canG7_contigs_8991-snap-gene-1.57-mRNA-1"/>
    <property type="gene ID" value="EcG7_00898"/>
</dbReference>
<dbReference type="GO" id="GO:0001669">
    <property type="term" value="C:acrosomal vesicle"/>
    <property type="evidence" value="ECO:0007669"/>
    <property type="project" value="TreeGrafter"/>
</dbReference>
<dbReference type="Pfam" id="PF25805">
    <property type="entry name" value="IQUB"/>
    <property type="match status" value="1"/>
</dbReference>
<dbReference type="AlphaFoldDB" id="A0A915EY78"/>
<dbReference type="InterPro" id="IPR057887">
    <property type="entry name" value="IQUB_helical"/>
</dbReference>
<dbReference type="PANTHER" id="PTHR21074:SF0">
    <property type="entry name" value="IQ AND UBIQUITIN-LIKE DOMAIN-CONTAINING PROTEIN"/>
    <property type="match status" value="1"/>
</dbReference>